<evidence type="ECO:0000313" key="1">
    <source>
        <dbReference type="EMBL" id="KAH8033823.1"/>
    </source>
</evidence>
<evidence type="ECO:0000313" key="2">
    <source>
        <dbReference type="Proteomes" id="UP000821866"/>
    </source>
</evidence>
<proteinExistence type="predicted"/>
<protein>
    <submittedName>
        <fullName evidence="1">Uncharacterized protein</fullName>
    </submittedName>
</protein>
<organism evidence="1 2">
    <name type="scientific">Rhipicephalus microplus</name>
    <name type="common">Cattle tick</name>
    <name type="synonym">Boophilus microplus</name>
    <dbReference type="NCBI Taxonomy" id="6941"/>
    <lineage>
        <taxon>Eukaryota</taxon>
        <taxon>Metazoa</taxon>
        <taxon>Ecdysozoa</taxon>
        <taxon>Arthropoda</taxon>
        <taxon>Chelicerata</taxon>
        <taxon>Arachnida</taxon>
        <taxon>Acari</taxon>
        <taxon>Parasitiformes</taxon>
        <taxon>Ixodida</taxon>
        <taxon>Ixodoidea</taxon>
        <taxon>Ixodidae</taxon>
        <taxon>Rhipicephalinae</taxon>
        <taxon>Rhipicephalus</taxon>
        <taxon>Boophilus</taxon>
    </lineage>
</organism>
<dbReference type="Proteomes" id="UP000821866">
    <property type="component" value="Chromosome 2"/>
</dbReference>
<gene>
    <name evidence="1" type="ORF">HPB51_016542</name>
</gene>
<accession>A0A9J6EHU8</accession>
<dbReference type="VEuPathDB" id="VectorBase:LOC119161898"/>
<reference evidence="1" key="1">
    <citation type="journal article" date="2020" name="Cell">
        <title>Large-Scale Comparative Analyses of Tick Genomes Elucidate Their Genetic Diversity and Vector Capacities.</title>
        <authorList>
            <consortium name="Tick Genome and Microbiome Consortium (TIGMIC)"/>
            <person name="Jia N."/>
            <person name="Wang J."/>
            <person name="Shi W."/>
            <person name="Du L."/>
            <person name="Sun Y."/>
            <person name="Zhan W."/>
            <person name="Jiang J.F."/>
            <person name="Wang Q."/>
            <person name="Zhang B."/>
            <person name="Ji P."/>
            <person name="Bell-Sakyi L."/>
            <person name="Cui X.M."/>
            <person name="Yuan T.T."/>
            <person name="Jiang B.G."/>
            <person name="Yang W.F."/>
            <person name="Lam T.T."/>
            <person name="Chang Q.C."/>
            <person name="Ding S.J."/>
            <person name="Wang X.J."/>
            <person name="Zhu J.G."/>
            <person name="Ruan X.D."/>
            <person name="Zhao L."/>
            <person name="Wei J.T."/>
            <person name="Ye R.Z."/>
            <person name="Que T.C."/>
            <person name="Du C.H."/>
            <person name="Zhou Y.H."/>
            <person name="Cheng J.X."/>
            <person name="Dai P.F."/>
            <person name="Guo W.B."/>
            <person name="Han X.H."/>
            <person name="Huang E.J."/>
            <person name="Li L.F."/>
            <person name="Wei W."/>
            <person name="Gao Y.C."/>
            <person name="Liu J.Z."/>
            <person name="Shao H.Z."/>
            <person name="Wang X."/>
            <person name="Wang C.C."/>
            <person name="Yang T.C."/>
            <person name="Huo Q.B."/>
            <person name="Li W."/>
            <person name="Chen H.Y."/>
            <person name="Chen S.E."/>
            <person name="Zhou L.G."/>
            <person name="Ni X.B."/>
            <person name="Tian J.H."/>
            <person name="Sheng Y."/>
            <person name="Liu T."/>
            <person name="Pan Y.S."/>
            <person name="Xia L.Y."/>
            <person name="Li J."/>
            <person name="Zhao F."/>
            <person name="Cao W.C."/>
        </authorList>
    </citation>
    <scope>NUCLEOTIDE SEQUENCE</scope>
    <source>
        <strain evidence="1">Rmic-2018</strain>
    </source>
</reference>
<sequence>MQLFAYLRRRCGSNAGRVIACLDLLKRESVGARDSIRWLERELRRGSRYVRSQKSHERLSLSPMKYPNRKEKEAWELFQILECCHHLEKQCPRGGHPADKPLVTLLVCSGPPGMLSGLPPNATAFASSAGKHCTA</sequence>
<dbReference type="AlphaFoldDB" id="A0A9J6EHU8"/>
<reference evidence="1" key="2">
    <citation type="submission" date="2021-09" db="EMBL/GenBank/DDBJ databases">
        <authorList>
            <person name="Jia N."/>
            <person name="Wang J."/>
            <person name="Shi W."/>
            <person name="Du L."/>
            <person name="Sun Y."/>
            <person name="Zhan W."/>
            <person name="Jiang J."/>
            <person name="Wang Q."/>
            <person name="Zhang B."/>
            <person name="Ji P."/>
            <person name="Sakyi L.B."/>
            <person name="Cui X."/>
            <person name="Yuan T."/>
            <person name="Jiang B."/>
            <person name="Yang W."/>
            <person name="Lam T.T.-Y."/>
            <person name="Chang Q."/>
            <person name="Ding S."/>
            <person name="Wang X."/>
            <person name="Zhu J."/>
            <person name="Ruan X."/>
            <person name="Zhao L."/>
            <person name="Wei J."/>
            <person name="Que T."/>
            <person name="Du C."/>
            <person name="Cheng J."/>
            <person name="Dai P."/>
            <person name="Han X."/>
            <person name="Huang E."/>
            <person name="Gao Y."/>
            <person name="Liu J."/>
            <person name="Shao H."/>
            <person name="Ye R."/>
            <person name="Li L."/>
            <person name="Wei W."/>
            <person name="Wang X."/>
            <person name="Wang C."/>
            <person name="Huo Q."/>
            <person name="Li W."/>
            <person name="Guo W."/>
            <person name="Chen H."/>
            <person name="Chen S."/>
            <person name="Zhou L."/>
            <person name="Zhou L."/>
            <person name="Ni X."/>
            <person name="Tian J."/>
            <person name="Zhou Y."/>
            <person name="Sheng Y."/>
            <person name="Liu T."/>
            <person name="Pan Y."/>
            <person name="Xia L."/>
            <person name="Li J."/>
            <person name="Zhao F."/>
            <person name="Cao W."/>
        </authorList>
    </citation>
    <scope>NUCLEOTIDE SEQUENCE</scope>
    <source>
        <strain evidence="1">Rmic-2018</strain>
        <tissue evidence="1">Larvae</tissue>
    </source>
</reference>
<dbReference type="Gene3D" id="3.40.50.1010">
    <property type="entry name" value="5'-nuclease"/>
    <property type="match status" value="1"/>
</dbReference>
<comment type="caution">
    <text evidence="1">The sequence shown here is derived from an EMBL/GenBank/DDBJ whole genome shotgun (WGS) entry which is preliminary data.</text>
</comment>
<name>A0A9J6EHU8_RHIMP</name>
<dbReference type="EMBL" id="JABSTU010000004">
    <property type="protein sequence ID" value="KAH8033823.1"/>
    <property type="molecule type" value="Genomic_DNA"/>
</dbReference>
<keyword evidence="2" id="KW-1185">Reference proteome</keyword>